<dbReference type="InterPro" id="IPR001846">
    <property type="entry name" value="VWF_type-D"/>
</dbReference>
<evidence type="ECO:0000313" key="1">
    <source>
        <dbReference type="EMBL" id="EKC41583.1"/>
    </source>
</evidence>
<proteinExistence type="predicted"/>
<dbReference type="Pfam" id="PF00094">
    <property type="entry name" value="VWD"/>
    <property type="match status" value="1"/>
</dbReference>
<dbReference type="HOGENOM" id="CLU_1333068_0_0_1"/>
<reference evidence="1" key="1">
    <citation type="journal article" date="2012" name="Nature">
        <title>The oyster genome reveals stress adaptation and complexity of shell formation.</title>
        <authorList>
            <person name="Zhang G."/>
            <person name="Fang X."/>
            <person name="Guo X."/>
            <person name="Li L."/>
            <person name="Luo R."/>
            <person name="Xu F."/>
            <person name="Yang P."/>
            <person name="Zhang L."/>
            <person name="Wang X."/>
            <person name="Qi H."/>
            <person name="Xiong Z."/>
            <person name="Que H."/>
            <person name="Xie Y."/>
            <person name="Holland P.W."/>
            <person name="Paps J."/>
            <person name="Zhu Y."/>
            <person name="Wu F."/>
            <person name="Chen Y."/>
            <person name="Wang J."/>
            <person name="Peng C."/>
            <person name="Meng J."/>
            <person name="Yang L."/>
            <person name="Liu J."/>
            <person name="Wen B."/>
            <person name="Zhang N."/>
            <person name="Huang Z."/>
            <person name="Zhu Q."/>
            <person name="Feng Y."/>
            <person name="Mount A."/>
            <person name="Hedgecock D."/>
            <person name="Xu Z."/>
            <person name="Liu Y."/>
            <person name="Domazet-Loso T."/>
            <person name="Du Y."/>
            <person name="Sun X."/>
            <person name="Zhang S."/>
            <person name="Liu B."/>
            <person name="Cheng P."/>
            <person name="Jiang X."/>
            <person name="Li J."/>
            <person name="Fan D."/>
            <person name="Wang W."/>
            <person name="Fu W."/>
            <person name="Wang T."/>
            <person name="Wang B."/>
            <person name="Zhang J."/>
            <person name="Peng Z."/>
            <person name="Li Y."/>
            <person name="Li N."/>
            <person name="Wang J."/>
            <person name="Chen M."/>
            <person name="He Y."/>
            <person name="Tan F."/>
            <person name="Song X."/>
            <person name="Zheng Q."/>
            <person name="Huang R."/>
            <person name="Yang H."/>
            <person name="Du X."/>
            <person name="Chen L."/>
            <person name="Yang M."/>
            <person name="Gaffney P.M."/>
            <person name="Wang S."/>
            <person name="Luo L."/>
            <person name="She Z."/>
            <person name="Ming Y."/>
            <person name="Huang W."/>
            <person name="Zhang S."/>
            <person name="Huang B."/>
            <person name="Zhang Y."/>
            <person name="Qu T."/>
            <person name="Ni P."/>
            <person name="Miao G."/>
            <person name="Wang J."/>
            <person name="Wang Q."/>
            <person name="Steinberg C.E."/>
            <person name="Wang H."/>
            <person name="Li N."/>
            <person name="Qian L."/>
            <person name="Zhang G."/>
            <person name="Li Y."/>
            <person name="Yang H."/>
            <person name="Liu X."/>
            <person name="Wang J."/>
            <person name="Yin Y."/>
            <person name="Wang J."/>
        </authorList>
    </citation>
    <scope>NUCLEOTIDE SEQUENCE [LARGE SCALE GENOMIC DNA]</scope>
    <source>
        <strain evidence="1">05x7-T-G4-1.051#20</strain>
    </source>
</reference>
<accession>K1R759</accession>
<gene>
    <name evidence="1" type="ORF">CGI_10025039</name>
</gene>
<name>K1R759_MAGGI</name>
<dbReference type="AlphaFoldDB" id="K1R759"/>
<organism evidence="1">
    <name type="scientific">Magallana gigas</name>
    <name type="common">Pacific oyster</name>
    <name type="synonym">Crassostrea gigas</name>
    <dbReference type="NCBI Taxonomy" id="29159"/>
    <lineage>
        <taxon>Eukaryota</taxon>
        <taxon>Metazoa</taxon>
        <taxon>Spiralia</taxon>
        <taxon>Lophotrochozoa</taxon>
        <taxon>Mollusca</taxon>
        <taxon>Bivalvia</taxon>
        <taxon>Autobranchia</taxon>
        <taxon>Pteriomorphia</taxon>
        <taxon>Ostreida</taxon>
        <taxon>Ostreoidea</taxon>
        <taxon>Ostreidae</taxon>
        <taxon>Magallana</taxon>
    </lineage>
</organism>
<dbReference type="InParanoid" id="K1R759"/>
<dbReference type="PROSITE" id="PS51233">
    <property type="entry name" value="VWFD"/>
    <property type="match status" value="1"/>
</dbReference>
<dbReference type="EMBL" id="JH818738">
    <property type="protein sequence ID" value="EKC41583.1"/>
    <property type="molecule type" value="Genomic_DNA"/>
</dbReference>
<protein>
    <submittedName>
        <fullName evidence="1">Uncharacterized protein</fullName>
    </submittedName>
</protein>
<sequence length="206" mass="23675">MPGHHSYSEDFKAGMFILLDDSDTKIANKLCFASTDPRMETFDGHYWTAQLPGEFVLYRDKERRIAVHALFSSCVWNGWEGQGPCGCGIAVRVENSLYVYRTCEEISYRYSKPLLQHEILYHICDNRHMVVDIGNPWTKITLPNGAIVQYMVGRDWLYHIYVTPSIFDEDNVEGLCGNPNGKADDFIPQGSSFPTSDMVRFQKSWR</sequence>